<feature type="domain" description="CBM20" evidence="2">
    <location>
        <begin position="3"/>
        <end position="93"/>
    </location>
</feature>
<dbReference type="InterPro" id="IPR002044">
    <property type="entry name" value="CBM20"/>
</dbReference>
<dbReference type="PANTHER" id="PTHR40625:SF2">
    <property type="entry name" value="GTP-BINDING PROTEIN ESDC"/>
    <property type="match status" value="1"/>
</dbReference>
<dbReference type="Proteomes" id="UP000799302">
    <property type="component" value="Unassembled WGS sequence"/>
</dbReference>
<dbReference type="Gene3D" id="2.60.40.10">
    <property type="entry name" value="Immunoglobulins"/>
    <property type="match status" value="1"/>
</dbReference>
<keyword evidence="4" id="KW-1185">Reference proteome</keyword>
<protein>
    <recommendedName>
        <fullName evidence="2">CBM20 domain-containing protein</fullName>
    </recommendedName>
</protein>
<dbReference type="InterPro" id="IPR014756">
    <property type="entry name" value="Ig_E-set"/>
</dbReference>
<name>A0A6A6TVL9_9PEZI</name>
<dbReference type="AlphaFoldDB" id="A0A6A6TVL9"/>
<accession>A0A6A6TVL9</accession>
<dbReference type="PANTHER" id="PTHR40625">
    <property type="entry name" value="GTP-BINDING PROTEIN ESDC-RELATED"/>
    <property type="match status" value="1"/>
</dbReference>
<dbReference type="OrthoDB" id="5364946at2759"/>
<proteinExistence type="predicted"/>
<reference evidence="3" key="1">
    <citation type="journal article" date="2020" name="Stud. Mycol.">
        <title>101 Dothideomycetes genomes: a test case for predicting lifestyles and emergence of pathogens.</title>
        <authorList>
            <person name="Haridas S."/>
            <person name="Albert R."/>
            <person name="Binder M."/>
            <person name="Bloem J."/>
            <person name="Labutti K."/>
            <person name="Salamov A."/>
            <person name="Andreopoulos B."/>
            <person name="Baker S."/>
            <person name="Barry K."/>
            <person name="Bills G."/>
            <person name="Bluhm B."/>
            <person name="Cannon C."/>
            <person name="Castanera R."/>
            <person name="Culley D."/>
            <person name="Daum C."/>
            <person name="Ezra D."/>
            <person name="Gonzalez J."/>
            <person name="Henrissat B."/>
            <person name="Kuo A."/>
            <person name="Liang C."/>
            <person name="Lipzen A."/>
            <person name="Lutzoni F."/>
            <person name="Magnuson J."/>
            <person name="Mondo S."/>
            <person name="Nolan M."/>
            <person name="Ohm R."/>
            <person name="Pangilinan J."/>
            <person name="Park H.-J."/>
            <person name="Ramirez L."/>
            <person name="Alfaro M."/>
            <person name="Sun H."/>
            <person name="Tritt A."/>
            <person name="Yoshinaga Y."/>
            <person name="Zwiers L.-H."/>
            <person name="Turgeon B."/>
            <person name="Goodwin S."/>
            <person name="Spatafora J."/>
            <person name="Crous P."/>
            <person name="Grigoriev I."/>
        </authorList>
    </citation>
    <scope>NUCLEOTIDE SEQUENCE</scope>
    <source>
        <strain evidence="3">CBS 115976</strain>
    </source>
</reference>
<feature type="region of interest" description="Disordered" evidence="1">
    <location>
        <begin position="97"/>
        <end position="135"/>
    </location>
</feature>
<evidence type="ECO:0000256" key="1">
    <source>
        <dbReference type="SAM" id="MobiDB-lite"/>
    </source>
</evidence>
<dbReference type="EMBL" id="MU004245">
    <property type="protein sequence ID" value="KAF2663506.1"/>
    <property type="molecule type" value="Genomic_DNA"/>
</dbReference>
<evidence type="ECO:0000313" key="4">
    <source>
        <dbReference type="Proteomes" id="UP000799302"/>
    </source>
</evidence>
<evidence type="ECO:0000259" key="2">
    <source>
        <dbReference type="SMART" id="SM01065"/>
    </source>
</evidence>
<feature type="compositionally biased region" description="Low complexity" evidence="1">
    <location>
        <begin position="175"/>
        <end position="192"/>
    </location>
</feature>
<dbReference type="InterPro" id="IPR013783">
    <property type="entry name" value="Ig-like_fold"/>
</dbReference>
<evidence type="ECO:0000313" key="3">
    <source>
        <dbReference type="EMBL" id="KAF2663506.1"/>
    </source>
</evidence>
<organism evidence="3 4">
    <name type="scientific">Microthyrium microscopicum</name>
    <dbReference type="NCBI Taxonomy" id="703497"/>
    <lineage>
        <taxon>Eukaryota</taxon>
        <taxon>Fungi</taxon>
        <taxon>Dikarya</taxon>
        <taxon>Ascomycota</taxon>
        <taxon>Pezizomycotina</taxon>
        <taxon>Dothideomycetes</taxon>
        <taxon>Dothideomycetes incertae sedis</taxon>
        <taxon>Microthyriales</taxon>
        <taxon>Microthyriaceae</taxon>
        <taxon>Microthyrium</taxon>
    </lineage>
</organism>
<feature type="region of interest" description="Disordered" evidence="1">
    <location>
        <begin position="159"/>
        <end position="192"/>
    </location>
</feature>
<dbReference type="GO" id="GO:2001070">
    <property type="term" value="F:starch binding"/>
    <property type="evidence" value="ECO:0007669"/>
    <property type="project" value="InterPro"/>
</dbReference>
<feature type="compositionally biased region" description="Acidic residues" evidence="1">
    <location>
        <begin position="160"/>
        <end position="174"/>
    </location>
</feature>
<gene>
    <name evidence="3" type="ORF">BT63DRAFT_121082</name>
</gene>
<dbReference type="SUPFAM" id="SSF81296">
    <property type="entry name" value="E set domains"/>
    <property type="match status" value="1"/>
</dbReference>
<dbReference type="SMART" id="SM01065">
    <property type="entry name" value="CBM_2"/>
    <property type="match status" value="1"/>
</dbReference>
<sequence>MAATQISFALRTTTNVKTVHLIGSWDGYQGQIPLSKDSSSKSGTWRGTFRFQTSVLAPGQRYWFYYMLDGYQVSHDPSREFTTEPTTGRKLNTLDVPAAGAAKRESRRQSRALPQGRSLSPSAIKCPKPQRPGQTKQIIATEYQQATLEAINARFAQQSLDDDSDSDSDDDSECSDVPSLTSASSRSSCSSVSSMCSCERYGITRSGNRVKLDCGGSRCGSSDDDCSESEDECIKARRTRRHGVVIA</sequence>